<dbReference type="InterPro" id="IPR045076">
    <property type="entry name" value="MutS"/>
</dbReference>
<evidence type="ECO:0000313" key="7">
    <source>
        <dbReference type="EMBL" id="AHY48377.1"/>
    </source>
</evidence>
<keyword evidence="4" id="KW-0175">Coiled coil</keyword>
<dbReference type="PANTHER" id="PTHR11361:SF34">
    <property type="entry name" value="DNA MISMATCH REPAIR PROTEIN MSH1, MITOCHONDRIAL"/>
    <property type="match status" value="1"/>
</dbReference>
<dbReference type="PANTHER" id="PTHR11361">
    <property type="entry name" value="DNA MISMATCH REPAIR PROTEIN MUTS FAMILY MEMBER"/>
    <property type="match status" value="1"/>
</dbReference>
<organism evidence="7 8">
    <name type="scientific">Rubrobacter radiotolerans</name>
    <name type="common">Arthrobacter radiotolerans</name>
    <dbReference type="NCBI Taxonomy" id="42256"/>
    <lineage>
        <taxon>Bacteria</taxon>
        <taxon>Bacillati</taxon>
        <taxon>Actinomycetota</taxon>
        <taxon>Rubrobacteria</taxon>
        <taxon>Rubrobacterales</taxon>
        <taxon>Rubrobacteraceae</taxon>
        <taxon>Rubrobacter</taxon>
    </lineage>
</organism>
<name>A0A023X7G8_RUBRA</name>
<gene>
    <name evidence="7" type="ORF">RradSPS_3094</name>
</gene>
<dbReference type="AlphaFoldDB" id="A0A023X7G8"/>
<evidence type="ECO:0000256" key="5">
    <source>
        <dbReference type="SAM" id="MobiDB-lite"/>
    </source>
</evidence>
<dbReference type="PATRIC" id="fig|42256.3.peg.3141"/>
<keyword evidence="8" id="KW-1185">Reference proteome</keyword>
<proteinExistence type="predicted"/>
<feature type="coiled-coil region" evidence="4">
    <location>
        <begin position="114"/>
        <end position="141"/>
    </location>
</feature>
<dbReference type="Gene3D" id="3.40.50.300">
    <property type="entry name" value="P-loop containing nucleotide triphosphate hydrolases"/>
    <property type="match status" value="1"/>
</dbReference>
<dbReference type="HOGENOM" id="CLU_036487_1_0_11"/>
<dbReference type="GO" id="GO:0030983">
    <property type="term" value="F:mismatched DNA binding"/>
    <property type="evidence" value="ECO:0007669"/>
    <property type="project" value="InterPro"/>
</dbReference>
<dbReference type="InterPro" id="IPR000432">
    <property type="entry name" value="DNA_mismatch_repair_MutS_C"/>
</dbReference>
<dbReference type="SMART" id="SM00534">
    <property type="entry name" value="MUTSac"/>
    <property type="match status" value="1"/>
</dbReference>
<evidence type="ECO:0000259" key="6">
    <source>
        <dbReference type="SMART" id="SM00534"/>
    </source>
</evidence>
<protein>
    <submittedName>
        <fullName evidence="7">MutS domain V</fullName>
    </submittedName>
</protein>
<dbReference type="eggNOG" id="COG0249">
    <property type="taxonomic scope" value="Bacteria"/>
</dbReference>
<reference evidence="7 8" key="1">
    <citation type="submission" date="2014-03" db="EMBL/GenBank/DDBJ databases">
        <title>Complete genome sequence of the Radio-Resistant Rubrobacter radiotolerans RSPS-4.</title>
        <authorList>
            <person name="Egas C.C."/>
            <person name="Barroso C.C."/>
            <person name="Froufe H.J.C."/>
            <person name="Pacheco J.J."/>
            <person name="Albuquerque L.L."/>
            <person name="da Costa M.M.S."/>
        </authorList>
    </citation>
    <scope>NUCLEOTIDE SEQUENCE [LARGE SCALE GENOMIC DNA]</scope>
    <source>
        <strain evidence="7 8">RSPS-4</strain>
        <plasmid evidence="7 8">2</plasmid>
    </source>
</reference>
<evidence type="ECO:0000313" key="8">
    <source>
        <dbReference type="Proteomes" id="UP000025229"/>
    </source>
</evidence>
<dbReference type="GO" id="GO:0005524">
    <property type="term" value="F:ATP binding"/>
    <property type="evidence" value="ECO:0007669"/>
    <property type="project" value="UniProtKB-KW"/>
</dbReference>
<evidence type="ECO:0000256" key="1">
    <source>
        <dbReference type="ARBA" id="ARBA00022741"/>
    </source>
</evidence>
<keyword evidence="7" id="KW-0614">Plasmid</keyword>
<geneLocation type="plasmid" evidence="7">
    <name>2</name>
</geneLocation>
<dbReference type="Proteomes" id="UP000025229">
    <property type="component" value="Plasmid 2"/>
</dbReference>
<feature type="domain" description="DNA mismatch repair proteins mutS family" evidence="6">
    <location>
        <begin position="325"/>
        <end position="509"/>
    </location>
</feature>
<dbReference type="Pfam" id="PF00488">
    <property type="entry name" value="MutS_V"/>
    <property type="match status" value="1"/>
</dbReference>
<dbReference type="GO" id="GO:0005829">
    <property type="term" value="C:cytosol"/>
    <property type="evidence" value="ECO:0007669"/>
    <property type="project" value="TreeGrafter"/>
</dbReference>
<dbReference type="SUPFAM" id="SSF52540">
    <property type="entry name" value="P-loop containing nucleoside triphosphate hydrolases"/>
    <property type="match status" value="1"/>
</dbReference>
<evidence type="ECO:0000256" key="3">
    <source>
        <dbReference type="ARBA" id="ARBA00023125"/>
    </source>
</evidence>
<dbReference type="EMBL" id="CP007516">
    <property type="protein sequence ID" value="AHY48377.1"/>
    <property type="molecule type" value="Genomic_DNA"/>
</dbReference>
<dbReference type="GO" id="GO:0006298">
    <property type="term" value="P:mismatch repair"/>
    <property type="evidence" value="ECO:0007669"/>
    <property type="project" value="InterPro"/>
</dbReference>
<keyword evidence="2" id="KW-0067">ATP-binding</keyword>
<dbReference type="InterPro" id="IPR027417">
    <property type="entry name" value="P-loop_NTPase"/>
</dbReference>
<evidence type="ECO:0000256" key="2">
    <source>
        <dbReference type="ARBA" id="ARBA00022840"/>
    </source>
</evidence>
<accession>A0A023X7G8</accession>
<keyword evidence="3" id="KW-0238">DNA-binding</keyword>
<dbReference type="OrthoDB" id="9808166at2"/>
<keyword evidence="1" id="KW-0547">Nucleotide-binding</keyword>
<sequence>MKVFLMHRSRDIDLGQEPPPNHEELTKDLELDTLAGAMADGDRFLFDVAKNVVLASLTDPDAIVYRQRALADCLDHPSVLRRMYGIAVEATESKRRVYGGLFRDSPERILSRSVRVLELLMESLKQLRQLAEEHAAEFRSEAFTRLFAMLADELSDEYLAKVERYLRELKLRRGVLMSAGLDRGNKGTNYVLHRLPEQSWLERIAERITDKGNQSYGFQVPERDENGFRALSRLEDKGVNLVANALAQAADHVLSFFGVLRTELAFYIGCVNLHGRLAEKGEPVCFPDPKPAGVPVLSARQLYDVCLSLHLEERTVGNDVDAENKLLVMVTGANQGGKSTFLRSVGLAQLMMQSGMFAPAESFRADICKGVFTHYRREEDAGMESGKLDEELRRMSEIADSITANCILLCNESFAATNEREGSEIARQVIRALTEADVKVVFVTHLFDLAHGFHIQGSDDVLFLRAERRPDGGRTFRLLEGEPLPTSYGEDSYRRIFGAPPGEARVPRTSDCEEAQGDL</sequence>
<dbReference type="RefSeq" id="WP_051590080.1">
    <property type="nucleotide sequence ID" value="NZ_CP007516.1"/>
</dbReference>
<dbReference type="KEGG" id="rrd:RradSPS_3094"/>
<evidence type="ECO:0000256" key="4">
    <source>
        <dbReference type="SAM" id="Coils"/>
    </source>
</evidence>
<dbReference type="GO" id="GO:0140664">
    <property type="term" value="F:ATP-dependent DNA damage sensor activity"/>
    <property type="evidence" value="ECO:0007669"/>
    <property type="project" value="InterPro"/>
</dbReference>
<feature type="region of interest" description="Disordered" evidence="5">
    <location>
        <begin position="499"/>
        <end position="519"/>
    </location>
</feature>